<feature type="transmembrane region" description="Helical" evidence="1">
    <location>
        <begin position="30"/>
        <end position="51"/>
    </location>
</feature>
<organism evidence="2 3">
    <name type="scientific">Thalassotalea insulae</name>
    <dbReference type="NCBI Taxonomy" id="2056778"/>
    <lineage>
        <taxon>Bacteria</taxon>
        <taxon>Pseudomonadati</taxon>
        <taxon>Pseudomonadota</taxon>
        <taxon>Gammaproteobacteria</taxon>
        <taxon>Alteromonadales</taxon>
        <taxon>Colwelliaceae</taxon>
        <taxon>Thalassotalea</taxon>
    </lineage>
</organism>
<keyword evidence="1" id="KW-0812">Transmembrane</keyword>
<feature type="transmembrane region" description="Helical" evidence="1">
    <location>
        <begin position="221"/>
        <end position="242"/>
    </location>
</feature>
<feature type="transmembrane region" description="Helical" evidence="1">
    <location>
        <begin position="281"/>
        <end position="303"/>
    </location>
</feature>
<feature type="transmembrane region" description="Helical" evidence="1">
    <location>
        <begin position="71"/>
        <end position="89"/>
    </location>
</feature>
<protein>
    <submittedName>
        <fullName evidence="2">DUF5009 domain-containing protein</fullName>
    </submittedName>
</protein>
<comment type="caution">
    <text evidence="2">The sequence shown here is derived from an EMBL/GenBank/DDBJ whole genome shotgun (WGS) entry which is preliminary data.</text>
</comment>
<dbReference type="PANTHER" id="PTHR31061:SF24">
    <property type="entry name" value="LD22376P"/>
    <property type="match status" value="1"/>
</dbReference>
<evidence type="ECO:0000256" key="1">
    <source>
        <dbReference type="SAM" id="Phobius"/>
    </source>
</evidence>
<dbReference type="PANTHER" id="PTHR31061">
    <property type="entry name" value="LD22376P"/>
    <property type="match status" value="1"/>
</dbReference>
<dbReference type="RefSeq" id="WP_284243735.1">
    <property type="nucleotide sequence ID" value="NZ_BSST01000001.1"/>
</dbReference>
<feature type="transmembrane region" description="Helical" evidence="1">
    <location>
        <begin position="356"/>
        <end position="374"/>
    </location>
</feature>
<evidence type="ECO:0000313" key="3">
    <source>
        <dbReference type="Proteomes" id="UP001157186"/>
    </source>
</evidence>
<feature type="transmembrane region" description="Helical" evidence="1">
    <location>
        <begin position="164"/>
        <end position="182"/>
    </location>
</feature>
<keyword evidence="1" id="KW-1133">Transmembrane helix</keyword>
<proteinExistence type="predicted"/>
<accession>A0ABQ6GPI8</accession>
<dbReference type="EMBL" id="BSST01000001">
    <property type="protein sequence ID" value="GLX77847.1"/>
    <property type="molecule type" value="Genomic_DNA"/>
</dbReference>
<feature type="transmembrane region" description="Helical" evidence="1">
    <location>
        <begin position="110"/>
        <end position="131"/>
    </location>
</feature>
<evidence type="ECO:0000313" key="2">
    <source>
        <dbReference type="EMBL" id="GLX77847.1"/>
    </source>
</evidence>
<feature type="transmembrane region" description="Helical" evidence="1">
    <location>
        <begin position="137"/>
        <end position="157"/>
    </location>
</feature>
<dbReference type="Proteomes" id="UP001157186">
    <property type="component" value="Unassembled WGS sequence"/>
</dbReference>
<feature type="transmembrane region" description="Helical" evidence="1">
    <location>
        <begin position="315"/>
        <end position="336"/>
    </location>
</feature>
<sequence>MTQNTEQNMAPVIEKKRLLSIDALRGFDMFWILGGEKLFAALFMISGWSFFQVAAEQMEHSSWHGFTAYDLIFPLFIFLSGVSLGIGAKPLTSYPADKAQSIVRHGYKRLFLLIFFGVLYNHGWGTGIPMALDEIRYASVLGRIGISWFVAAMLVWYVSVRNQWLVAIVILITYWLLLQFVTLDGLGGGNFSAEGALNVWFDQHLLPGITYRQLPMDPEGLLSNLPSIVNALAGVFTGRFIIKHRTNGGFLISRLCLIAIGLLLLGYAWDLIFPINKSLWTSSFVLVTVGYSMLLLTLFYFLIDVLGSHLWAKCLAVIGMNSIIIYLASSLVNWQYSSQSLFGGLISVLPAGWQQLTLYGGMLLLQWLFLYWLYCRKIFIKV</sequence>
<reference evidence="2 3" key="1">
    <citation type="submission" date="2023-03" db="EMBL/GenBank/DDBJ databases">
        <title>Draft genome sequence of Thalassotalea insulae KCTC 62186T.</title>
        <authorList>
            <person name="Sawabe T."/>
        </authorList>
    </citation>
    <scope>NUCLEOTIDE SEQUENCE [LARGE SCALE GENOMIC DNA]</scope>
    <source>
        <strain evidence="2 3">KCTC 62186</strain>
    </source>
</reference>
<feature type="transmembrane region" description="Helical" evidence="1">
    <location>
        <begin position="249"/>
        <end position="269"/>
    </location>
</feature>
<gene>
    <name evidence="2" type="primary">nagX</name>
    <name evidence="2" type="ORF">tinsulaeT_11870</name>
</gene>
<keyword evidence="3" id="KW-1185">Reference proteome</keyword>
<keyword evidence="1" id="KW-0472">Membrane</keyword>
<dbReference type="NCBIfam" id="NF046061">
    <property type="entry name" value="NagX_SO_3504"/>
    <property type="match status" value="1"/>
</dbReference>
<name>A0ABQ6GPI8_9GAMM</name>